<protein>
    <recommendedName>
        <fullName evidence="2">Schlafen AlbA-2 domain-containing protein</fullName>
    </recommendedName>
</protein>
<feature type="domain" description="Schlafen AlbA-2" evidence="2">
    <location>
        <begin position="219"/>
        <end position="304"/>
    </location>
</feature>
<evidence type="ECO:0000259" key="2">
    <source>
        <dbReference type="Pfam" id="PF04326"/>
    </source>
</evidence>
<accession>A0AAV4AM66</accession>
<reference evidence="3 4" key="1">
    <citation type="journal article" date="2021" name="Elife">
        <title>Chloroplast acquisition without the gene transfer in kleptoplastic sea slugs, Plakobranchus ocellatus.</title>
        <authorList>
            <person name="Maeda T."/>
            <person name="Takahashi S."/>
            <person name="Yoshida T."/>
            <person name="Shimamura S."/>
            <person name="Takaki Y."/>
            <person name="Nagai Y."/>
            <person name="Toyoda A."/>
            <person name="Suzuki Y."/>
            <person name="Arimoto A."/>
            <person name="Ishii H."/>
            <person name="Satoh N."/>
            <person name="Nishiyama T."/>
            <person name="Hasebe M."/>
            <person name="Maruyama T."/>
            <person name="Minagawa J."/>
            <person name="Obokata J."/>
            <person name="Shigenobu S."/>
        </authorList>
    </citation>
    <scope>NUCLEOTIDE SEQUENCE [LARGE SCALE GENOMIC DNA]</scope>
</reference>
<evidence type="ECO:0000256" key="1">
    <source>
        <dbReference type="SAM" id="MobiDB-lite"/>
    </source>
</evidence>
<evidence type="ECO:0000313" key="3">
    <source>
        <dbReference type="EMBL" id="GFO12251.1"/>
    </source>
</evidence>
<feature type="region of interest" description="Disordered" evidence="1">
    <location>
        <begin position="1"/>
        <end position="34"/>
    </location>
</feature>
<organism evidence="3 4">
    <name type="scientific">Plakobranchus ocellatus</name>
    <dbReference type="NCBI Taxonomy" id="259542"/>
    <lineage>
        <taxon>Eukaryota</taxon>
        <taxon>Metazoa</taxon>
        <taxon>Spiralia</taxon>
        <taxon>Lophotrochozoa</taxon>
        <taxon>Mollusca</taxon>
        <taxon>Gastropoda</taxon>
        <taxon>Heterobranchia</taxon>
        <taxon>Euthyneura</taxon>
        <taxon>Panpulmonata</taxon>
        <taxon>Sacoglossa</taxon>
        <taxon>Placobranchoidea</taxon>
        <taxon>Plakobranchidae</taxon>
        <taxon>Plakobranchus</taxon>
    </lineage>
</organism>
<dbReference type="InterPro" id="IPR007421">
    <property type="entry name" value="Schlafen_AlbA_2_dom"/>
</dbReference>
<proteinExistence type="predicted"/>
<gene>
    <name evidence="3" type="ORF">PoB_003875600</name>
</gene>
<keyword evidence="4" id="KW-1185">Reference proteome</keyword>
<dbReference type="EMBL" id="BLXT01004391">
    <property type="protein sequence ID" value="GFO12251.1"/>
    <property type="molecule type" value="Genomic_DNA"/>
</dbReference>
<dbReference type="Pfam" id="PF04326">
    <property type="entry name" value="SLFN_AlbA_2"/>
    <property type="match status" value="1"/>
</dbReference>
<sequence length="579" mass="63218">MNRATVSKSSTYPEAEGSGLSSPQSSHSDGSTESLNLSTARTCLSNRRNAALVESCIACLANCMFMSPKGKAVFYQSNGLETVIQAFVIYYNDSSIRKLCLSALANYVYFNKPTNPCIRNYRYQSLRKTSPLSKPGSQESNSGDMKGESNSESDGSESQGEEDFSISGTLTESFSSVESYRSSSFTSDEGQGGENSQKKFYVRGSKALFSQDATHELQASAKPQDFVALICGMLNTGRTGTIYLGLDPKDSSVLGVSMDHDARDEMRMSIDHLMVERLSPSVLHLQFHVEFIPVVEVPMRESEQDVTASVEDNKNNNEGGKNDKASPAVFHLDHDFVVEIKLKPLPSVIYCCNGNECFYRLGPQTVVLDPQLIRQLLVLEEEAEHAERIATLQQELRRLKTQGNCSSSSHLPARARGREGNVRGIVAVVHICLPGQDRGREGNVRGIVAVVHICLPVQDRGREGRGVVALAVVHICLPLVPGQDRGREGNGRGFVAVVHTRLPGQDRGREGNGRGFVAVIHTRLPGQDRVREGNGRGFVAVIHTRLPGQDRGREGNGRGDVAKKLPADCLHLSLEWRGG</sequence>
<comment type="caution">
    <text evidence="3">The sequence shown here is derived from an EMBL/GenBank/DDBJ whole genome shotgun (WGS) entry which is preliminary data.</text>
</comment>
<dbReference type="PANTHER" id="PTHR12155">
    <property type="entry name" value="SCHLAFEN"/>
    <property type="match status" value="1"/>
</dbReference>
<feature type="compositionally biased region" description="Low complexity" evidence="1">
    <location>
        <begin position="17"/>
        <end position="31"/>
    </location>
</feature>
<feature type="region of interest" description="Disordered" evidence="1">
    <location>
        <begin position="128"/>
        <end position="165"/>
    </location>
</feature>
<dbReference type="PANTHER" id="PTHR12155:SF47">
    <property type="entry name" value="SCHLAFEN ALBA-2 DOMAIN-CONTAINING PROTEIN"/>
    <property type="match status" value="1"/>
</dbReference>
<feature type="compositionally biased region" description="Polar residues" evidence="1">
    <location>
        <begin position="1"/>
        <end position="12"/>
    </location>
</feature>
<feature type="compositionally biased region" description="Polar residues" evidence="1">
    <location>
        <begin position="128"/>
        <end position="143"/>
    </location>
</feature>
<dbReference type="Proteomes" id="UP000735302">
    <property type="component" value="Unassembled WGS sequence"/>
</dbReference>
<dbReference type="SUPFAM" id="SSF48371">
    <property type="entry name" value="ARM repeat"/>
    <property type="match status" value="1"/>
</dbReference>
<feature type="region of interest" description="Disordered" evidence="1">
    <location>
        <begin position="303"/>
        <end position="325"/>
    </location>
</feature>
<dbReference type="InterPro" id="IPR016024">
    <property type="entry name" value="ARM-type_fold"/>
</dbReference>
<evidence type="ECO:0000313" key="4">
    <source>
        <dbReference type="Proteomes" id="UP000735302"/>
    </source>
</evidence>
<dbReference type="AlphaFoldDB" id="A0AAV4AM66"/>
<feature type="compositionally biased region" description="Low complexity" evidence="1">
    <location>
        <begin position="148"/>
        <end position="158"/>
    </location>
</feature>
<dbReference type="InterPro" id="IPR029684">
    <property type="entry name" value="Schlafen"/>
</dbReference>
<name>A0AAV4AM66_9GAST</name>
<feature type="compositionally biased region" description="Basic and acidic residues" evidence="1">
    <location>
        <begin position="311"/>
        <end position="324"/>
    </location>
</feature>